<accession>A0A4Z1KLD8</accession>
<evidence type="ECO:0000313" key="1">
    <source>
        <dbReference type="EMBL" id="TGO86156.1"/>
    </source>
</evidence>
<protein>
    <submittedName>
        <fullName evidence="1">Uncharacterized protein</fullName>
    </submittedName>
</protein>
<proteinExistence type="predicted"/>
<reference evidence="1 2" key="1">
    <citation type="submission" date="2017-12" db="EMBL/GenBank/DDBJ databases">
        <title>Comparative genomics of Botrytis spp.</title>
        <authorList>
            <person name="Valero-Jimenez C.A."/>
            <person name="Tapia P."/>
            <person name="Veloso J."/>
            <person name="Silva-Moreno E."/>
            <person name="Staats M."/>
            <person name="Valdes J.H."/>
            <person name="Van Kan J.A.L."/>
        </authorList>
    </citation>
    <scope>NUCLEOTIDE SEQUENCE [LARGE SCALE GENOMIC DNA]</scope>
    <source>
        <strain evidence="1 2">MUCL3349</strain>
    </source>
</reference>
<dbReference type="EMBL" id="PQXO01000328">
    <property type="protein sequence ID" value="TGO86156.1"/>
    <property type="molecule type" value="Genomic_DNA"/>
</dbReference>
<organism evidence="1 2">
    <name type="scientific">Botrytis porri</name>
    <dbReference type="NCBI Taxonomy" id="87229"/>
    <lineage>
        <taxon>Eukaryota</taxon>
        <taxon>Fungi</taxon>
        <taxon>Dikarya</taxon>
        <taxon>Ascomycota</taxon>
        <taxon>Pezizomycotina</taxon>
        <taxon>Leotiomycetes</taxon>
        <taxon>Helotiales</taxon>
        <taxon>Sclerotiniaceae</taxon>
        <taxon>Botrytis</taxon>
    </lineage>
</organism>
<gene>
    <name evidence="1" type="ORF">BPOR_0329g00030</name>
</gene>
<evidence type="ECO:0000313" key="2">
    <source>
        <dbReference type="Proteomes" id="UP000297280"/>
    </source>
</evidence>
<name>A0A4Z1KLD8_9HELO</name>
<comment type="caution">
    <text evidence="1">The sequence shown here is derived from an EMBL/GenBank/DDBJ whole genome shotgun (WGS) entry which is preliminary data.</text>
</comment>
<sequence>MLTTANSADLSVALATRHSMNKLKWSEKREVRNTLLTALLPSFGVWNNHRKKKSRQLDVTSTGNKANISPAMSWRSATVETLFNKAEKEAVPWCTFVTYNSIIPSFQAIL</sequence>
<keyword evidence="2" id="KW-1185">Reference proteome</keyword>
<dbReference type="AlphaFoldDB" id="A0A4Z1KLD8"/>
<dbReference type="Proteomes" id="UP000297280">
    <property type="component" value="Unassembled WGS sequence"/>
</dbReference>